<dbReference type="SUPFAM" id="SSF103032">
    <property type="entry name" value="Hypothetical protein YwqG"/>
    <property type="match status" value="1"/>
</dbReference>
<dbReference type="AlphaFoldDB" id="A0AAP8GEI4"/>
<reference evidence="1 2" key="1">
    <citation type="submission" date="2017-07" db="EMBL/GenBank/DDBJ databases">
        <title>Draft genome sequence of Enterobacter cloacae ST128, a clinical strain coproducing KPC-2 and NDM-1 carbapenemases.</title>
        <authorList>
            <person name="Li X."/>
        </authorList>
    </citation>
    <scope>NUCLEOTIDE SEQUENCE [LARGE SCALE GENOMIC DNA]</scope>
    <source>
        <strain evidence="1 2">HBY</strain>
    </source>
</reference>
<proteinExistence type="predicted"/>
<accession>A0AAP8GEI4</accession>
<name>A0AAP8GEI4_9ENTR</name>
<dbReference type="Proteomes" id="UP000231328">
    <property type="component" value="Unassembled WGS sequence"/>
</dbReference>
<sequence length="111" mass="12770">MLALWNKVNPSFALKSMFGGYDELMEPVCNTFTAKEPFNQLGGYPYFDQIDPRTNDQELKMYDRVLLQIDSTRDGNSSIIWGDLGIANILVKSTDLEAMKFDDYMYSWDCS</sequence>
<dbReference type="PANTHER" id="PTHR36436:SF6">
    <property type="entry name" value="SLL5081 PROTEIN"/>
    <property type="match status" value="1"/>
</dbReference>
<protein>
    <recommendedName>
        <fullName evidence="3">DUF1963 domain-containing protein</fullName>
    </recommendedName>
</protein>
<dbReference type="InterPro" id="IPR015315">
    <property type="entry name" value="DUF1963"/>
</dbReference>
<dbReference type="EMBL" id="NMVR01000885">
    <property type="protein sequence ID" value="PJG35853.1"/>
    <property type="molecule type" value="Genomic_DNA"/>
</dbReference>
<dbReference type="Gene3D" id="2.30.320.10">
    <property type="entry name" value="YwqG-like"/>
    <property type="match status" value="1"/>
</dbReference>
<gene>
    <name evidence="1" type="ORF">CGZ54_31800</name>
</gene>
<organism evidence="1 2">
    <name type="scientific">Enterobacter hormaechei</name>
    <dbReference type="NCBI Taxonomy" id="158836"/>
    <lineage>
        <taxon>Bacteria</taxon>
        <taxon>Pseudomonadati</taxon>
        <taxon>Pseudomonadota</taxon>
        <taxon>Gammaproteobacteria</taxon>
        <taxon>Enterobacterales</taxon>
        <taxon>Enterobacteriaceae</taxon>
        <taxon>Enterobacter</taxon>
        <taxon>Enterobacter cloacae complex</taxon>
    </lineage>
</organism>
<comment type="caution">
    <text evidence="1">The sequence shown here is derived from an EMBL/GenBank/DDBJ whole genome shotgun (WGS) entry which is preliminary data.</text>
</comment>
<evidence type="ECO:0000313" key="2">
    <source>
        <dbReference type="Proteomes" id="UP000231328"/>
    </source>
</evidence>
<evidence type="ECO:0008006" key="3">
    <source>
        <dbReference type="Google" id="ProtNLM"/>
    </source>
</evidence>
<evidence type="ECO:0000313" key="1">
    <source>
        <dbReference type="EMBL" id="PJG35853.1"/>
    </source>
</evidence>
<dbReference type="InterPro" id="IPR035948">
    <property type="entry name" value="YwqG-like_sf"/>
</dbReference>
<dbReference type="PANTHER" id="PTHR36436">
    <property type="entry name" value="SLL5081 PROTEIN"/>
    <property type="match status" value="1"/>
</dbReference>
<dbReference type="Pfam" id="PF09234">
    <property type="entry name" value="DUF1963"/>
    <property type="match status" value="1"/>
</dbReference>